<dbReference type="Pfam" id="PF10502">
    <property type="entry name" value="Peptidase_S26"/>
    <property type="match status" value="1"/>
</dbReference>
<comment type="similarity">
    <text evidence="2 8">Belongs to the peptidase S26 family.</text>
</comment>
<dbReference type="PROSITE" id="PS00501">
    <property type="entry name" value="SPASE_I_1"/>
    <property type="match status" value="1"/>
</dbReference>
<comment type="catalytic activity">
    <reaction evidence="1 7">
        <text>Cleavage of hydrophobic, N-terminal signal or leader sequences from secreted and periplasmic proteins.</text>
        <dbReference type="EC" id="3.4.21.89"/>
    </reaction>
</comment>
<dbReference type="InterPro" id="IPR036286">
    <property type="entry name" value="LexA/Signal_pep-like_sf"/>
</dbReference>
<dbReference type="Gene3D" id="2.10.109.10">
    <property type="entry name" value="Umud Fragment, subunit A"/>
    <property type="match status" value="1"/>
</dbReference>
<keyword evidence="7" id="KW-0472">Membrane</keyword>
<dbReference type="PANTHER" id="PTHR43390">
    <property type="entry name" value="SIGNAL PEPTIDASE I"/>
    <property type="match status" value="1"/>
</dbReference>
<feature type="transmembrane region" description="Helical" evidence="7">
    <location>
        <begin position="57"/>
        <end position="79"/>
    </location>
</feature>
<name>A0ABT7VQ83_9GAMM</name>
<evidence type="ECO:0000259" key="9">
    <source>
        <dbReference type="Pfam" id="PF10502"/>
    </source>
</evidence>
<evidence type="ECO:0000256" key="7">
    <source>
        <dbReference type="RuleBase" id="RU003993"/>
    </source>
</evidence>
<dbReference type="EMBL" id="JAUCGM010000007">
    <property type="protein sequence ID" value="MDM8561820.1"/>
    <property type="molecule type" value="Genomic_DNA"/>
</dbReference>
<dbReference type="EC" id="3.4.21.89" evidence="3 7"/>
<proteinExistence type="inferred from homology"/>
<dbReference type="InterPro" id="IPR019756">
    <property type="entry name" value="Pept_S26A_signal_pept_1_Ser-AS"/>
</dbReference>
<feature type="transmembrane region" description="Helical" evidence="7">
    <location>
        <begin position="6"/>
        <end position="23"/>
    </location>
</feature>
<dbReference type="PROSITE" id="PS00760">
    <property type="entry name" value="SPASE_I_2"/>
    <property type="match status" value="1"/>
</dbReference>
<organism evidence="10 11">
    <name type="scientific">Candidatus Marithioploca araucensis</name>
    <dbReference type="NCBI Taxonomy" id="70273"/>
    <lineage>
        <taxon>Bacteria</taxon>
        <taxon>Pseudomonadati</taxon>
        <taxon>Pseudomonadota</taxon>
        <taxon>Gammaproteobacteria</taxon>
        <taxon>Thiotrichales</taxon>
        <taxon>Thiotrichaceae</taxon>
        <taxon>Candidatus Marithioploca</taxon>
    </lineage>
</organism>
<comment type="subcellular location">
    <subcellularLocation>
        <location evidence="8">Membrane</location>
        <topology evidence="8">Multi-pass membrane protein</topology>
    </subcellularLocation>
</comment>
<reference evidence="10" key="1">
    <citation type="submission" date="2023-06" db="EMBL/GenBank/DDBJ databases">
        <title>Uncultivated large filamentous bacteria from sulfidic sediments reveal new species and different genomic features in energy metabolism and defense.</title>
        <authorList>
            <person name="Fonseca A."/>
        </authorList>
    </citation>
    <scope>NUCLEOTIDE SEQUENCE</scope>
    <source>
        <strain evidence="10">HSG4</strain>
    </source>
</reference>
<evidence type="ECO:0000256" key="3">
    <source>
        <dbReference type="ARBA" id="ARBA00013208"/>
    </source>
</evidence>
<evidence type="ECO:0000313" key="11">
    <source>
        <dbReference type="Proteomes" id="UP001171945"/>
    </source>
</evidence>
<keyword evidence="5 7" id="KW-0645">Protease</keyword>
<dbReference type="Proteomes" id="UP001171945">
    <property type="component" value="Unassembled WGS sequence"/>
</dbReference>
<evidence type="ECO:0000256" key="1">
    <source>
        <dbReference type="ARBA" id="ARBA00000677"/>
    </source>
</evidence>
<gene>
    <name evidence="10" type="primary">lepB</name>
    <name evidence="10" type="ORF">QUF54_00520</name>
</gene>
<keyword evidence="7" id="KW-0812">Transmembrane</keyword>
<dbReference type="CDD" id="cd06530">
    <property type="entry name" value="S26_SPase_I"/>
    <property type="match status" value="1"/>
</dbReference>
<evidence type="ECO:0000256" key="5">
    <source>
        <dbReference type="ARBA" id="ARBA00022670"/>
    </source>
</evidence>
<evidence type="ECO:0000256" key="2">
    <source>
        <dbReference type="ARBA" id="ARBA00009370"/>
    </source>
</evidence>
<keyword evidence="6 7" id="KW-0378">Hydrolase</keyword>
<dbReference type="PRINTS" id="PR00727">
    <property type="entry name" value="LEADERPTASE"/>
</dbReference>
<keyword evidence="7" id="KW-1133">Transmembrane helix</keyword>
<dbReference type="GO" id="GO:0009003">
    <property type="term" value="F:signal peptidase activity"/>
    <property type="evidence" value="ECO:0007669"/>
    <property type="project" value="UniProtKB-EC"/>
</dbReference>
<keyword evidence="11" id="KW-1185">Reference proteome</keyword>
<evidence type="ECO:0000256" key="4">
    <source>
        <dbReference type="ARBA" id="ARBA00019232"/>
    </source>
</evidence>
<protein>
    <recommendedName>
        <fullName evidence="4 7">Signal peptidase I</fullName>
        <ecNumber evidence="3 7">3.4.21.89</ecNumber>
    </recommendedName>
</protein>
<evidence type="ECO:0000256" key="8">
    <source>
        <dbReference type="RuleBase" id="RU362042"/>
    </source>
</evidence>
<dbReference type="InterPro" id="IPR019533">
    <property type="entry name" value="Peptidase_S26"/>
</dbReference>
<dbReference type="NCBIfam" id="TIGR02227">
    <property type="entry name" value="sigpep_I_bact"/>
    <property type="match status" value="1"/>
</dbReference>
<comment type="caution">
    <text evidence="10">The sequence shown here is derived from an EMBL/GenBank/DDBJ whole genome shotgun (WGS) entry which is preliminary data.</text>
</comment>
<dbReference type="SUPFAM" id="SSF51306">
    <property type="entry name" value="LexA/Signal peptidase"/>
    <property type="match status" value="1"/>
</dbReference>
<feature type="domain" description="Peptidase S26" evidence="9">
    <location>
        <begin position="60"/>
        <end position="261"/>
    </location>
</feature>
<evidence type="ECO:0000256" key="6">
    <source>
        <dbReference type="ARBA" id="ARBA00022801"/>
    </source>
</evidence>
<accession>A0ABT7VQ83</accession>
<sequence>MNWDLATILVILTIVSGLLWVYDKMVFAPRRQRALERADLSIPSSEAERLEANYTPVIVDLGRSLFPVFFIVLLLRSFLVEPFRIPSGSMMPTLLIGDFILVNKFNYGIRLPALNTKVIDIGKPKRGDVVVFRYPEDPSIPFIKRVVGLPGDLVEYNNMRKILYINNEPITQTVNEQRYVGIGAGSDMTGREQRVEHLSDVVDHAILVHPERIRHLPVKKWVIPENEYFVLGDNRDNSKDSRFWGTVPEENLIGRAFFIWMNWDWANGGISWQRLGTYIN</sequence>
<dbReference type="InterPro" id="IPR000223">
    <property type="entry name" value="Pept_S26A_signal_pept_1"/>
</dbReference>
<dbReference type="InterPro" id="IPR019757">
    <property type="entry name" value="Pept_S26A_signal_pept_1_Lys-AS"/>
</dbReference>
<dbReference type="InterPro" id="IPR019758">
    <property type="entry name" value="Pept_S26A_signal_pept_1_CS"/>
</dbReference>
<dbReference type="PROSITE" id="PS00761">
    <property type="entry name" value="SPASE_I_3"/>
    <property type="match status" value="1"/>
</dbReference>
<dbReference type="PANTHER" id="PTHR43390:SF1">
    <property type="entry name" value="CHLOROPLAST PROCESSING PEPTIDASE"/>
    <property type="match status" value="1"/>
</dbReference>
<evidence type="ECO:0000313" key="10">
    <source>
        <dbReference type="EMBL" id="MDM8561820.1"/>
    </source>
</evidence>